<organism evidence="1 2">
    <name type="scientific">Rothia aeria F0184</name>
    <dbReference type="NCBI Taxonomy" id="888019"/>
    <lineage>
        <taxon>Bacteria</taxon>
        <taxon>Bacillati</taxon>
        <taxon>Actinomycetota</taxon>
        <taxon>Actinomycetes</taxon>
        <taxon>Micrococcales</taxon>
        <taxon>Micrococcaceae</taxon>
        <taxon>Rothia</taxon>
    </lineage>
</organism>
<evidence type="ECO:0000313" key="2">
    <source>
        <dbReference type="Proteomes" id="UP000017174"/>
    </source>
</evidence>
<dbReference type="AlphaFoldDB" id="U7V1U2"/>
<dbReference type="Proteomes" id="UP000017174">
    <property type="component" value="Unassembled WGS sequence"/>
</dbReference>
<accession>U7V1U2</accession>
<dbReference type="EMBL" id="AXZG01000053">
    <property type="protein sequence ID" value="ERT65521.1"/>
    <property type="molecule type" value="Genomic_DNA"/>
</dbReference>
<protein>
    <submittedName>
        <fullName evidence="1">Uncharacterized protein</fullName>
    </submittedName>
</protein>
<sequence>MIFVTVGRKIQLQSGVINRRALVRRAPAAAGASGRGAPKAKR</sequence>
<dbReference type="HOGENOM" id="CLU_3257304_0_0_11"/>
<reference evidence="1 2" key="1">
    <citation type="submission" date="2013-08" db="EMBL/GenBank/DDBJ databases">
        <authorList>
            <person name="Weinstock G."/>
            <person name="Sodergren E."/>
            <person name="Wylie T."/>
            <person name="Fulton L."/>
            <person name="Fulton R."/>
            <person name="Fronick C."/>
            <person name="O'Laughlin M."/>
            <person name="Godfrey J."/>
            <person name="Miner T."/>
            <person name="Herter B."/>
            <person name="Appelbaum E."/>
            <person name="Cordes M."/>
            <person name="Lek S."/>
            <person name="Wollam A."/>
            <person name="Pepin K.H."/>
            <person name="Palsikar V.B."/>
            <person name="Mitreva M."/>
            <person name="Wilson R.K."/>
        </authorList>
    </citation>
    <scope>NUCLEOTIDE SEQUENCE [LARGE SCALE GENOMIC DNA]</scope>
    <source>
        <strain evidence="1 2">F0184</strain>
    </source>
</reference>
<evidence type="ECO:0000313" key="1">
    <source>
        <dbReference type="EMBL" id="ERT65521.1"/>
    </source>
</evidence>
<gene>
    <name evidence="1" type="ORF">HMPREF0742_01911</name>
</gene>
<proteinExistence type="predicted"/>
<name>U7V1U2_9MICC</name>
<comment type="caution">
    <text evidence="1">The sequence shown here is derived from an EMBL/GenBank/DDBJ whole genome shotgun (WGS) entry which is preliminary data.</text>
</comment>